<dbReference type="EnsemblMetazoa" id="CJA33230.1">
    <property type="protein sequence ID" value="CJA33230.1"/>
    <property type="gene ID" value="WBGene00209077"/>
</dbReference>
<evidence type="ECO:0000313" key="3">
    <source>
        <dbReference type="Proteomes" id="UP000005237"/>
    </source>
</evidence>
<keyword evidence="3" id="KW-1185">Reference proteome</keyword>
<feature type="region of interest" description="Disordered" evidence="1">
    <location>
        <begin position="111"/>
        <end position="161"/>
    </location>
</feature>
<protein>
    <submittedName>
        <fullName evidence="2">Uncharacterized protein</fullName>
    </submittedName>
</protein>
<feature type="compositionally biased region" description="Basic residues" evidence="1">
    <location>
        <begin position="112"/>
        <end position="129"/>
    </location>
</feature>
<accession>A0A8R1EEJ5</accession>
<evidence type="ECO:0000256" key="1">
    <source>
        <dbReference type="SAM" id="MobiDB-lite"/>
    </source>
</evidence>
<proteinExistence type="predicted"/>
<organism evidence="2 3">
    <name type="scientific">Caenorhabditis japonica</name>
    <dbReference type="NCBI Taxonomy" id="281687"/>
    <lineage>
        <taxon>Eukaryota</taxon>
        <taxon>Metazoa</taxon>
        <taxon>Ecdysozoa</taxon>
        <taxon>Nematoda</taxon>
        <taxon>Chromadorea</taxon>
        <taxon>Rhabditida</taxon>
        <taxon>Rhabditina</taxon>
        <taxon>Rhabditomorpha</taxon>
        <taxon>Rhabditoidea</taxon>
        <taxon>Rhabditidae</taxon>
        <taxon>Peloderinae</taxon>
        <taxon>Caenorhabditis</taxon>
    </lineage>
</organism>
<evidence type="ECO:0000313" key="2">
    <source>
        <dbReference type="EnsemblMetazoa" id="CJA33230.1"/>
    </source>
</evidence>
<dbReference type="AlphaFoldDB" id="A0A8R1EEJ5"/>
<dbReference type="Proteomes" id="UP000005237">
    <property type="component" value="Unassembled WGS sequence"/>
</dbReference>
<reference evidence="3" key="1">
    <citation type="submission" date="2010-08" db="EMBL/GenBank/DDBJ databases">
        <authorList>
            <consortium name="Caenorhabditis japonica Sequencing Consortium"/>
            <person name="Wilson R.K."/>
        </authorList>
    </citation>
    <scope>NUCLEOTIDE SEQUENCE [LARGE SCALE GENOMIC DNA]</scope>
    <source>
        <strain evidence="3">DF5081</strain>
    </source>
</reference>
<reference evidence="2" key="2">
    <citation type="submission" date="2022-06" db="UniProtKB">
        <authorList>
            <consortium name="EnsemblMetazoa"/>
        </authorList>
    </citation>
    <scope>IDENTIFICATION</scope>
    <source>
        <strain evidence="2">DF5081</strain>
    </source>
</reference>
<name>A0A8R1EEJ5_CAEJA</name>
<feature type="region of interest" description="Disordered" evidence="1">
    <location>
        <begin position="17"/>
        <end position="36"/>
    </location>
</feature>
<feature type="compositionally biased region" description="Basic and acidic residues" evidence="1">
    <location>
        <begin position="145"/>
        <end position="157"/>
    </location>
</feature>
<sequence>MSPHVLCALSTSLVGGGGDWKASTTPTSAPSCPPSPFSSSSSASSSSFHVWSGAQTLILIPTDWILHFDSVWFGSAWFGFVWISTLLAGKPPVNCNSFSCAAGRDATMTKSTKLRHASNKKEKKRKKSKLALAPVSAEQLTPPDEPPRTRTGDESKRRMGGTLCCCSKPSVLSPLDHSSYGRLSRI</sequence>